<feature type="signal peptide" evidence="2">
    <location>
        <begin position="1"/>
        <end position="19"/>
    </location>
</feature>
<dbReference type="InterPro" id="IPR013320">
    <property type="entry name" value="ConA-like_dom_sf"/>
</dbReference>
<dbReference type="RefSeq" id="WP_026992237.1">
    <property type="nucleotide sequence ID" value="NZ_JRLY01000001.1"/>
</dbReference>
<dbReference type="AlphaFoldDB" id="A0A0A2MQ99"/>
<feature type="domain" description="Secretion system C-terminal sorting" evidence="3">
    <location>
        <begin position="191"/>
        <end position="261"/>
    </location>
</feature>
<comment type="caution">
    <text evidence="4">The sequence shown here is derived from an EMBL/GenBank/DDBJ whole genome shotgun (WGS) entry which is preliminary data.</text>
</comment>
<dbReference type="Gene3D" id="2.60.120.260">
    <property type="entry name" value="Galactose-binding domain-like"/>
    <property type="match status" value="1"/>
</dbReference>
<dbReference type="NCBIfam" id="TIGR04183">
    <property type="entry name" value="Por_Secre_tail"/>
    <property type="match status" value="1"/>
</dbReference>
<dbReference type="OrthoDB" id="1401747at2"/>
<dbReference type="GO" id="GO:0005975">
    <property type="term" value="P:carbohydrate metabolic process"/>
    <property type="evidence" value="ECO:0007669"/>
    <property type="project" value="UniProtKB-ARBA"/>
</dbReference>
<evidence type="ECO:0000256" key="2">
    <source>
        <dbReference type="SAM" id="SignalP"/>
    </source>
</evidence>
<dbReference type="EMBL" id="JRLY01000001">
    <property type="protein sequence ID" value="KGO94857.1"/>
    <property type="molecule type" value="Genomic_DNA"/>
</dbReference>
<sequence>MKRNLLLLSMLAMSTFTYAQLTEDFEGDFPPTGWSIETTNEDYTWEVYTDGPINGDQSANVQYDPALVDQDESLVSPEFTVPSGDDATLVFTTSLSYYWSVDPNNNYDFIVSISTDGGTTWTSIWNEDDADEFETYVPFDVSVNLSEYAGDTAQLKFQYAGSDGAQLVIDDISVQSTASRNEALASQFSVSPNPATNVINVSNSGNTVLNNVSVADINGRIVKSVKFDGVANAQLNISDLTSGVYMMTISSDKGTTTKKIIKN</sequence>
<evidence type="ECO:0000256" key="1">
    <source>
        <dbReference type="ARBA" id="ARBA00022729"/>
    </source>
</evidence>
<dbReference type="InterPro" id="IPR026444">
    <property type="entry name" value="Secre_tail"/>
</dbReference>
<evidence type="ECO:0000313" key="5">
    <source>
        <dbReference type="Proteomes" id="UP000030111"/>
    </source>
</evidence>
<keyword evidence="5" id="KW-1185">Reference proteome</keyword>
<keyword evidence="1 2" id="KW-0732">Signal</keyword>
<dbReference type="SUPFAM" id="SSF49899">
    <property type="entry name" value="Concanavalin A-like lectins/glucanases"/>
    <property type="match status" value="1"/>
</dbReference>
<dbReference type="STRING" id="1121898.GCA_000422725_00813"/>
<dbReference type="GO" id="GO:0004553">
    <property type="term" value="F:hydrolase activity, hydrolyzing O-glycosyl compounds"/>
    <property type="evidence" value="ECO:0007669"/>
    <property type="project" value="UniProtKB-ARBA"/>
</dbReference>
<evidence type="ECO:0000259" key="3">
    <source>
        <dbReference type="Pfam" id="PF18962"/>
    </source>
</evidence>
<accession>A0A0A2MQ99</accession>
<dbReference type="Pfam" id="PF18962">
    <property type="entry name" value="Por_Secre_tail"/>
    <property type="match status" value="1"/>
</dbReference>
<name>A0A0A2MQ99_9FLAO</name>
<proteinExistence type="predicted"/>
<reference evidence="4 5" key="1">
    <citation type="submission" date="2013-09" db="EMBL/GenBank/DDBJ databases">
        <authorList>
            <person name="Zeng Z."/>
            <person name="Chen C."/>
        </authorList>
    </citation>
    <scope>NUCLEOTIDE SEQUENCE [LARGE SCALE GENOMIC DNA]</scope>
    <source>
        <strain evidence="4 5">WB 4.1-42</strain>
    </source>
</reference>
<evidence type="ECO:0000313" key="4">
    <source>
        <dbReference type="EMBL" id="KGO94857.1"/>
    </source>
</evidence>
<dbReference type="eggNOG" id="COG4412">
    <property type="taxonomic scope" value="Bacteria"/>
</dbReference>
<dbReference type="Proteomes" id="UP000030111">
    <property type="component" value="Unassembled WGS sequence"/>
</dbReference>
<gene>
    <name evidence="4" type="ORF">Q766_01700</name>
</gene>
<protein>
    <recommendedName>
        <fullName evidence="3">Secretion system C-terminal sorting domain-containing protein</fullName>
    </recommendedName>
</protein>
<organism evidence="4 5">
    <name type="scientific">Flavobacterium subsaxonicum WB 4.1-42 = DSM 21790</name>
    <dbReference type="NCBI Taxonomy" id="1121898"/>
    <lineage>
        <taxon>Bacteria</taxon>
        <taxon>Pseudomonadati</taxon>
        <taxon>Bacteroidota</taxon>
        <taxon>Flavobacteriia</taxon>
        <taxon>Flavobacteriales</taxon>
        <taxon>Flavobacteriaceae</taxon>
        <taxon>Flavobacterium</taxon>
    </lineage>
</organism>
<feature type="chain" id="PRO_5002003696" description="Secretion system C-terminal sorting domain-containing protein" evidence="2">
    <location>
        <begin position="20"/>
        <end position="263"/>
    </location>
</feature>